<keyword evidence="9" id="KW-0961">Cell wall biogenesis/degradation</keyword>
<dbReference type="InterPro" id="IPR012338">
    <property type="entry name" value="Beta-lactam/transpept-like"/>
</dbReference>
<keyword evidence="7 10" id="KW-1133">Transmembrane helix</keyword>
<dbReference type="Pfam" id="PF03717">
    <property type="entry name" value="PBP_dimer"/>
    <property type="match status" value="1"/>
</dbReference>
<dbReference type="PANTHER" id="PTHR30627:SF2">
    <property type="entry name" value="PEPTIDOGLYCAN D,D-TRANSPEPTIDASE MRDA"/>
    <property type="match status" value="1"/>
</dbReference>
<dbReference type="Pfam" id="PF00905">
    <property type="entry name" value="Transpeptidase"/>
    <property type="match status" value="1"/>
</dbReference>
<keyword evidence="4 10" id="KW-0812">Transmembrane</keyword>
<feature type="transmembrane region" description="Helical" evidence="10">
    <location>
        <begin position="32"/>
        <end position="52"/>
    </location>
</feature>
<dbReference type="Gene3D" id="1.10.10.1230">
    <property type="entry name" value="Penicillin-binding protein, N-terminal non-catalytic domain, head sub-domain"/>
    <property type="match status" value="1"/>
</dbReference>
<evidence type="ECO:0000256" key="6">
    <source>
        <dbReference type="ARBA" id="ARBA00022984"/>
    </source>
</evidence>
<comment type="caution">
    <text evidence="13">The sequence shown here is derived from an EMBL/GenBank/DDBJ whole genome shotgun (WGS) entry which is preliminary data.</text>
</comment>
<reference evidence="13 14" key="1">
    <citation type="journal article" date="2020" name="Microorganisms">
        <title>New Insight into Antimicrobial Compounds from Food and Marine-Sourced Carnobacterium Species through Phenotype and Genome Analyses.</title>
        <authorList>
            <person name="Begrem S."/>
            <person name="Ivaniuk F."/>
            <person name="Gigout-Chevalier F."/>
            <person name="Kolypczuk L."/>
            <person name="Bonnetot S."/>
            <person name="Leroi F."/>
            <person name="Grovel O."/>
            <person name="Delbarre-Ladrat C."/>
            <person name="Passerini D."/>
        </authorList>
    </citation>
    <scope>NUCLEOTIDE SEQUENCE [LARGE SCALE GENOMIC DNA]</scope>
    <source>
        <strain evidence="13 14">MIP2551</strain>
    </source>
</reference>
<keyword evidence="14" id="KW-1185">Reference proteome</keyword>
<evidence type="ECO:0000256" key="3">
    <source>
        <dbReference type="ARBA" id="ARBA00022475"/>
    </source>
</evidence>
<comment type="subcellular location">
    <subcellularLocation>
        <location evidence="1">Cell membrane</location>
        <topology evidence="1">Single-pass membrane protein</topology>
    </subcellularLocation>
</comment>
<gene>
    <name evidence="13" type="ORF">GLO26_11045</name>
</gene>
<comment type="similarity">
    <text evidence="2">Belongs to the transpeptidase family.</text>
</comment>
<evidence type="ECO:0000256" key="10">
    <source>
        <dbReference type="SAM" id="Phobius"/>
    </source>
</evidence>
<dbReference type="InterPro" id="IPR050515">
    <property type="entry name" value="Beta-lactam/transpept"/>
</dbReference>
<evidence type="ECO:0000313" key="13">
    <source>
        <dbReference type="EMBL" id="MBC9826320.1"/>
    </source>
</evidence>
<dbReference type="PANTHER" id="PTHR30627">
    <property type="entry name" value="PEPTIDOGLYCAN D,D-TRANSPEPTIDASE"/>
    <property type="match status" value="1"/>
</dbReference>
<evidence type="ECO:0000256" key="4">
    <source>
        <dbReference type="ARBA" id="ARBA00022692"/>
    </source>
</evidence>
<accession>A0ABR7TFB5</accession>
<name>A0ABR7TFB5_9LACT</name>
<evidence type="ECO:0000313" key="14">
    <source>
        <dbReference type="Proteomes" id="UP000638836"/>
    </source>
</evidence>
<evidence type="ECO:0000256" key="5">
    <source>
        <dbReference type="ARBA" id="ARBA00022960"/>
    </source>
</evidence>
<dbReference type="Gene3D" id="3.40.710.10">
    <property type="entry name" value="DD-peptidase/beta-lactamase superfamily"/>
    <property type="match status" value="1"/>
</dbReference>
<keyword evidence="8 10" id="KW-0472">Membrane</keyword>
<dbReference type="InterPro" id="IPR036138">
    <property type="entry name" value="PBP_dimer_sf"/>
</dbReference>
<keyword evidence="6" id="KW-0573">Peptidoglycan synthesis</keyword>
<evidence type="ECO:0000256" key="1">
    <source>
        <dbReference type="ARBA" id="ARBA00004162"/>
    </source>
</evidence>
<evidence type="ECO:0000256" key="9">
    <source>
        <dbReference type="ARBA" id="ARBA00023316"/>
    </source>
</evidence>
<evidence type="ECO:0000259" key="11">
    <source>
        <dbReference type="Pfam" id="PF00905"/>
    </source>
</evidence>
<evidence type="ECO:0000256" key="8">
    <source>
        <dbReference type="ARBA" id="ARBA00023136"/>
    </source>
</evidence>
<evidence type="ECO:0000259" key="12">
    <source>
        <dbReference type="Pfam" id="PF03717"/>
    </source>
</evidence>
<keyword evidence="3" id="KW-1003">Cell membrane</keyword>
<dbReference type="InterPro" id="IPR001460">
    <property type="entry name" value="PCN-bd_Tpept"/>
</dbReference>
<protein>
    <submittedName>
        <fullName evidence="13">Penicillin-binding protein 2</fullName>
    </submittedName>
</protein>
<evidence type="ECO:0000256" key="2">
    <source>
        <dbReference type="ARBA" id="ARBA00007171"/>
    </source>
</evidence>
<dbReference type="EMBL" id="WNJQ01000016">
    <property type="protein sequence ID" value="MBC9826320.1"/>
    <property type="molecule type" value="Genomic_DNA"/>
</dbReference>
<organism evidence="13 14">
    <name type="scientific">Carnobacterium inhibens</name>
    <dbReference type="NCBI Taxonomy" id="147709"/>
    <lineage>
        <taxon>Bacteria</taxon>
        <taxon>Bacillati</taxon>
        <taxon>Bacillota</taxon>
        <taxon>Bacilli</taxon>
        <taxon>Lactobacillales</taxon>
        <taxon>Carnobacteriaceae</taxon>
        <taxon>Carnobacterium</taxon>
    </lineage>
</organism>
<feature type="domain" description="Penicillin-binding protein dimerisation" evidence="12">
    <location>
        <begin position="77"/>
        <end position="319"/>
    </location>
</feature>
<proteinExistence type="inferred from homology"/>
<evidence type="ECO:0000256" key="7">
    <source>
        <dbReference type="ARBA" id="ARBA00022989"/>
    </source>
</evidence>
<keyword evidence="5" id="KW-0133">Cell shape</keyword>
<dbReference type="Proteomes" id="UP000638836">
    <property type="component" value="Unassembled WGS sequence"/>
</dbReference>
<dbReference type="InterPro" id="IPR005311">
    <property type="entry name" value="PBP_dimer"/>
</dbReference>
<dbReference type="SUPFAM" id="SSF56601">
    <property type="entry name" value="beta-lactamase/transpeptidase-like"/>
    <property type="match status" value="1"/>
</dbReference>
<dbReference type="Gene3D" id="3.90.1310.10">
    <property type="entry name" value="Penicillin-binding protein 2a (Domain 2)"/>
    <property type="match status" value="1"/>
</dbReference>
<feature type="domain" description="Penicillin-binding protein transpeptidase" evidence="11">
    <location>
        <begin position="362"/>
        <end position="693"/>
    </location>
</feature>
<sequence>MRQVNLNRKVSFLKTNKKNNNKKKKSHIPFRLNFLFFTVFLLFAMLILRLGYLQIVKGEEFETEVQRTETTLATGTVPRGEIYDRQHRKLVGNEALQAITYTRGTGVSGEDMAKIALNLAKYIEMPNITEFEQDSDFDLSKRDLKDFWISLNEEKVNKRISDKQKESLSGSELYQVQVDKVTDEDIQFTEEEQEAAAIFKRMNSAYALSTINIKSEDVTNDEIAKVSENLLTLPGVDTGTDWVRTYPEENMLKSILGDVTSESEGLPENKAATYLAQGYARNDRVGKSYLELQYEEVLSGSKSKSETETNQNGDIVNTIQSYAGEKGDNLVLTTDMDFQKIVQDIAKQSLATESEGLNDSIYVVAADPNNGEILAMTGQKRNSKTGKIEDRTLDIINSSFQMGSVVKPATVLAGYMDGAITLSDNTLIDEPLLLKGSNPISSVFNRSGSIALNDITALERSSNVYMSKIALRMGGEYDYYKNMSLNIDYKAVIKKMRNYYAQFGLGVKTGIDLPGEGSGFLGTADNPGLALQFSFGQYDTYTPIQMLQYVSTIANGGKRIAPRLVDEIRGTDADGNLGAIQTQLETEVLNIVDVGEEEMDRVHQGMYQVANGANGSATSYFTGAEYTIAGKTGTAEAPYYGDITSRIGELTTNRTFVGYAPYDDPEIAIFVIIPYLPNTNSNHENTIVARKVLDAYFQVGDYADLSKEIADENESDTE</sequence>
<dbReference type="SUPFAM" id="SSF56519">
    <property type="entry name" value="Penicillin binding protein dimerisation domain"/>
    <property type="match status" value="1"/>
</dbReference>